<protein>
    <submittedName>
        <fullName evidence="2">Alpha/Beta hydrolase protein</fullName>
    </submittedName>
</protein>
<gene>
    <name evidence="2" type="ORF">L210DRAFT_3387245</name>
</gene>
<dbReference type="Proteomes" id="UP001194468">
    <property type="component" value="Unassembled WGS sequence"/>
</dbReference>
<reference evidence="2" key="1">
    <citation type="submission" date="2019-10" db="EMBL/GenBank/DDBJ databases">
        <authorList>
            <consortium name="DOE Joint Genome Institute"/>
            <person name="Kuo A."/>
            <person name="Miyauchi S."/>
            <person name="Kiss E."/>
            <person name="Drula E."/>
            <person name="Kohler A."/>
            <person name="Sanchez-Garcia M."/>
            <person name="Andreopoulos B."/>
            <person name="Barry K.W."/>
            <person name="Bonito G."/>
            <person name="Buee M."/>
            <person name="Carver A."/>
            <person name="Chen C."/>
            <person name="Cichocki N."/>
            <person name="Clum A."/>
            <person name="Culley D."/>
            <person name="Crous P.W."/>
            <person name="Fauchery L."/>
            <person name="Girlanda M."/>
            <person name="Hayes R."/>
            <person name="Keri Z."/>
            <person name="LaButti K."/>
            <person name="Lipzen A."/>
            <person name="Lombard V."/>
            <person name="Magnuson J."/>
            <person name="Maillard F."/>
            <person name="Morin E."/>
            <person name="Murat C."/>
            <person name="Nolan M."/>
            <person name="Ohm R."/>
            <person name="Pangilinan J."/>
            <person name="Pereira M."/>
            <person name="Perotto S."/>
            <person name="Peter M."/>
            <person name="Riley R."/>
            <person name="Sitrit Y."/>
            <person name="Stielow B."/>
            <person name="Szollosi G."/>
            <person name="Zifcakova L."/>
            <person name="Stursova M."/>
            <person name="Spatafora J.W."/>
            <person name="Tedersoo L."/>
            <person name="Vaario L.-M."/>
            <person name="Yamada A."/>
            <person name="Yan M."/>
            <person name="Wang P."/>
            <person name="Xu J."/>
            <person name="Bruns T."/>
            <person name="Baldrian P."/>
            <person name="Vilgalys R."/>
            <person name="Henrissat B."/>
            <person name="Grigoriev I.V."/>
            <person name="Hibbett D."/>
            <person name="Nagy L.G."/>
            <person name="Martin F.M."/>
        </authorList>
    </citation>
    <scope>NUCLEOTIDE SEQUENCE</scope>
    <source>
        <strain evidence="2">BED1</strain>
    </source>
</reference>
<keyword evidence="2" id="KW-0378">Hydrolase</keyword>
<accession>A0AAD4C7K2</accession>
<keyword evidence="3" id="KW-1185">Reference proteome</keyword>
<dbReference type="AlphaFoldDB" id="A0AAD4C7K2"/>
<comment type="caution">
    <text evidence="2">The sequence shown here is derived from an EMBL/GenBank/DDBJ whole genome shotgun (WGS) entry which is preliminary data.</text>
</comment>
<name>A0AAD4C7K2_BOLED</name>
<evidence type="ECO:0000313" key="3">
    <source>
        <dbReference type="Proteomes" id="UP001194468"/>
    </source>
</evidence>
<feature type="domain" description="AB hydrolase-1" evidence="1">
    <location>
        <begin position="32"/>
        <end position="317"/>
    </location>
</feature>
<dbReference type="InterPro" id="IPR029058">
    <property type="entry name" value="AB_hydrolase_fold"/>
</dbReference>
<proteinExistence type="predicted"/>
<dbReference type="Pfam" id="PF12697">
    <property type="entry name" value="Abhydrolase_6"/>
    <property type="match status" value="1"/>
</dbReference>
<dbReference type="SUPFAM" id="SSF53474">
    <property type="entry name" value="alpha/beta-Hydrolases"/>
    <property type="match status" value="1"/>
</dbReference>
<dbReference type="GO" id="GO:0016787">
    <property type="term" value="F:hydrolase activity"/>
    <property type="evidence" value="ECO:0007669"/>
    <property type="project" value="UniProtKB-KW"/>
</dbReference>
<evidence type="ECO:0000259" key="1">
    <source>
        <dbReference type="Pfam" id="PF12697"/>
    </source>
</evidence>
<evidence type="ECO:0000313" key="2">
    <source>
        <dbReference type="EMBL" id="KAF8450373.1"/>
    </source>
</evidence>
<dbReference type="InterPro" id="IPR000073">
    <property type="entry name" value="AB_hydrolase_1"/>
</dbReference>
<reference evidence="2" key="2">
    <citation type="journal article" date="2020" name="Nat. Commun.">
        <title>Large-scale genome sequencing of mycorrhizal fungi provides insights into the early evolution of symbiotic traits.</title>
        <authorList>
            <person name="Miyauchi S."/>
            <person name="Kiss E."/>
            <person name="Kuo A."/>
            <person name="Drula E."/>
            <person name="Kohler A."/>
            <person name="Sanchez-Garcia M."/>
            <person name="Morin E."/>
            <person name="Andreopoulos B."/>
            <person name="Barry K.W."/>
            <person name="Bonito G."/>
            <person name="Buee M."/>
            <person name="Carver A."/>
            <person name="Chen C."/>
            <person name="Cichocki N."/>
            <person name="Clum A."/>
            <person name="Culley D."/>
            <person name="Crous P.W."/>
            <person name="Fauchery L."/>
            <person name="Girlanda M."/>
            <person name="Hayes R.D."/>
            <person name="Keri Z."/>
            <person name="LaButti K."/>
            <person name="Lipzen A."/>
            <person name="Lombard V."/>
            <person name="Magnuson J."/>
            <person name="Maillard F."/>
            <person name="Murat C."/>
            <person name="Nolan M."/>
            <person name="Ohm R.A."/>
            <person name="Pangilinan J."/>
            <person name="Pereira M.F."/>
            <person name="Perotto S."/>
            <person name="Peter M."/>
            <person name="Pfister S."/>
            <person name="Riley R."/>
            <person name="Sitrit Y."/>
            <person name="Stielow J.B."/>
            <person name="Szollosi G."/>
            <person name="Zifcakova L."/>
            <person name="Stursova M."/>
            <person name="Spatafora J.W."/>
            <person name="Tedersoo L."/>
            <person name="Vaario L.M."/>
            <person name="Yamada A."/>
            <person name="Yan M."/>
            <person name="Wang P."/>
            <person name="Xu J."/>
            <person name="Bruns T."/>
            <person name="Baldrian P."/>
            <person name="Vilgalys R."/>
            <person name="Dunand C."/>
            <person name="Henrissat B."/>
            <person name="Grigoriev I.V."/>
            <person name="Hibbett D."/>
            <person name="Nagy L.G."/>
            <person name="Martin F.M."/>
        </authorList>
    </citation>
    <scope>NUCLEOTIDE SEQUENCE</scope>
    <source>
        <strain evidence="2">BED1</strain>
    </source>
</reference>
<organism evidence="2 3">
    <name type="scientific">Boletus edulis BED1</name>
    <dbReference type="NCBI Taxonomy" id="1328754"/>
    <lineage>
        <taxon>Eukaryota</taxon>
        <taxon>Fungi</taxon>
        <taxon>Dikarya</taxon>
        <taxon>Basidiomycota</taxon>
        <taxon>Agaricomycotina</taxon>
        <taxon>Agaricomycetes</taxon>
        <taxon>Agaricomycetidae</taxon>
        <taxon>Boletales</taxon>
        <taxon>Boletineae</taxon>
        <taxon>Boletaceae</taxon>
        <taxon>Boletoideae</taxon>
        <taxon>Boletus</taxon>
    </lineage>
</organism>
<dbReference type="Gene3D" id="3.40.50.1820">
    <property type="entry name" value="alpha/beta hydrolase"/>
    <property type="match status" value="1"/>
</dbReference>
<dbReference type="EMBL" id="WHUW01000002">
    <property type="protein sequence ID" value="KAF8450373.1"/>
    <property type="molecule type" value="Genomic_DNA"/>
</dbReference>
<sequence>MENSTKEHELVLQGGRTIAYATSGNASSTTVLLYLHGAFTIGETSRVSRTLAAKDIHHICPTLPGWGNTSPPPSSTSYVDCLTSDVTALLDHLYPDRGRDIRLYVAGGSFGTVPAQILYGAPYDKFPYGPCIVGVLLMGALTPFRYHKDYAKHMTWSNYFGVGPMSQWPLINRVSMGLVTFMIARQVSTVDKADKFLRGFLFDKMDAAEREEYAQWRAKEGIAEGETERRFAENTVRSVQTSWEGFKLMSSVLHADWGFQPDALDEEHSRPFVMLVTSPGDKQAPQAGTEYLAATYKNTKVKTLRGGHIGILYYMDEVWGEFLAGVE</sequence>